<feature type="non-terminal residue" evidence="1">
    <location>
        <position position="101"/>
    </location>
</feature>
<gene>
    <name evidence="1" type="ORF">M9458_008033</name>
</gene>
<dbReference type="Proteomes" id="UP001529510">
    <property type="component" value="Unassembled WGS sequence"/>
</dbReference>
<organism evidence="1 2">
    <name type="scientific">Cirrhinus mrigala</name>
    <name type="common">Mrigala</name>
    <dbReference type="NCBI Taxonomy" id="683832"/>
    <lineage>
        <taxon>Eukaryota</taxon>
        <taxon>Metazoa</taxon>
        <taxon>Chordata</taxon>
        <taxon>Craniata</taxon>
        <taxon>Vertebrata</taxon>
        <taxon>Euteleostomi</taxon>
        <taxon>Actinopterygii</taxon>
        <taxon>Neopterygii</taxon>
        <taxon>Teleostei</taxon>
        <taxon>Ostariophysi</taxon>
        <taxon>Cypriniformes</taxon>
        <taxon>Cyprinidae</taxon>
        <taxon>Labeoninae</taxon>
        <taxon>Labeonini</taxon>
        <taxon>Cirrhinus</taxon>
    </lineage>
</organism>
<feature type="non-terminal residue" evidence="1">
    <location>
        <position position="1"/>
    </location>
</feature>
<dbReference type="EMBL" id="JAMKFB020000003">
    <property type="protein sequence ID" value="KAL0199493.1"/>
    <property type="molecule type" value="Genomic_DNA"/>
</dbReference>
<protein>
    <submittedName>
        <fullName evidence="1">Uncharacterized protein</fullName>
    </submittedName>
</protein>
<reference evidence="1 2" key="1">
    <citation type="submission" date="2024-05" db="EMBL/GenBank/DDBJ databases">
        <title>Genome sequencing and assembly of Indian major carp, Cirrhinus mrigala (Hamilton, 1822).</title>
        <authorList>
            <person name="Mohindra V."/>
            <person name="Chowdhury L.M."/>
            <person name="Lal K."/>
            <person name="Jena J.K."/>
        </authorList>
    </citation>
    <scope>NUCLEOTIDE SEQUENCE [LARGE SCALE GENOMIC DNA]</scope>
    <source>
        <strain evidence="1">CM1030</strain>
        <tissue evidence="1">Blood</tissue>
    </source>
</reference>
<accession>A0ABD0RLS6</accession>
<proteinExistence type="predicted"/>
<dbReference type="AlphaFoldDB" id="A0ABD0RLS6"/>
<name>A0ABD0RLS6_CIRMR</name>
<sequence>APGNGGVYSRSAKARIHPTIPLSGRFKLLLRGLRPCIDYPQLTDHPTTLSSSPGPCRPRRTLWSQGLHEAGPAECIQPRSFTCGKQVEDGLYYTHGALRVP</sequence>
<evidence type="ECO:0000313" key="1">
    <source>
        <dbReference type="EMBL" id="KAL0199493.1"/>
    </source>
</evidence>
<comment type="caution">
    <text evidence="1">The sequence shown here is derived from an EMBL/GenBank/DDBJ whole genome shotgun (WGS) entry which is preliminary data.</text>
</comment>
<evidence type="ECO:0000313" key="2">
    <source>
        <dbReference type="Proteomes" id="UP001529510"/>
    </source>
</evidence>
<keyword evidence="2" id="KW-1185">Reference proteome</keyword>